<accession>A0A5B2W3K0</accession>
<organism evidence="1 2">
    <name type="scientific">Chitinophaga agrisoli</name>
    <dbReference type="NCBI Taxonomy" id="2607653"/>
    <lineage>
        <taxon>Bacteria</taxon>
        <taxon>Pseudomonadati</taxon>
        <taxon>Bacteroidota</taxon>
        <taxon>Chitinophagia</taxon>
        <taxon>Chitinophagales</taxon>
        <taxon>Chitinophagaceae</taxon>
        <taxon>Chitinophaga</taxon>
    </lineage>
</organism>
<evidence type="ECO:0000313" key="2">
    <source>
        <dbReference type="Proteomes" id="UP000324611"/>
    </source>
</evidence>
<dbReference type="Gene3D" id="3.10.450.50">
    <property type="match status" value="1"/>
</dbReference>
<protein>
    <recommendedName>
        <fullName evidence="3">Nuclear transport factor 2 family protein</fullName>
    </recommendedName>
</protein>
<dbReference type="EMBL" id="VUOC01000001">
    <property type="protein sequence ID" value="KAA2245106.1"/>
    <property type="molecule type" value="Genomic_DNA"/>
</dbReference>
<dbReference type="AlphaFoldDB" id="A0A5B2W3K0"/>
<evidence type="ECO:0000313" key="1">
    <source>
        <dbReference type="EMBL" id="KAA2245106.1"/>
    </source>
</evidence>
<dbReference type="InterPro" id="IPR032710">
    <property type="entry name" value="NTF2-like_dom_sf"/>
</dbReference>
<sequence>MLKQQAEQYKQLLEKGETIAVIEQFYDDNIHQLENDEKAINGKQRLLELERQSLQQITDLIFRIPVMVVDEEQQIVMGEMMVTFNHKTEGLRYLKEAFLQQWENGKIIRQQFYYRGIRGATGPGGKPS</sequence>
<evidence type="ECO:0008006" key="3">
    <source>
        <dbReference type="Google" id="ProtNLM"/>
    </source>
</evidence>
<proteinExistence type="predicted"/>
<dbReference type="Proteomes" id="UP000324611">
    <property type="component" value="Unassembled WGS sequence"/>
</dbReference>
<keyword evidence="2" id="KW-1185">Reference proteome</keyword>
<name>A0A5B2W3K0_9BACT</name>
<gene>
    <name evidence="1" type="ORF">F0L74_03860</name>
</gene>
<comment type="caution">
    <text evidence="1">The sequence shown here is derived from an EMBL/GenBank/DDBJ whole genome shotgun (WGS) entry which is preliminary data.</text>
</comment>
<reference evidence="1 2" key="1">
    <citation type="submission" date="2019-09" db="EMBL/GenBank/DDBJ databases">
        <title>Chitinophaga ginsengihumi sp. nov., isolated from soil of ginseng rhizosphere.</title>
        <authorList>
            <person name="Lee J."/>
        </authorList>
    </citation>
    <scope>NUCLEOTIDE SEQUENCE [LARGE SCALE GENOMIC DNA]</scope>
    <source>
        <strain evidence="1 2">BN140078</strain>
    </source>
</reference>
<reference evidence="1 2" key="2">
    <citation type="submission" date="2019-09" db="EMBL/GenBank/DDBJ databases">
        <authorList>
            <person name="Jin C."/>
        </authorList>
    </citation>
    <scope>NUCLEOTIDE SEQUENCE [LARGE SCALE GENOMIC DNA]</scope>
    <source>
        <strain evidence="1 2">BN140078</strain>
    </source>
</reference>
<dbReference type="RefSeq" id="WP_149836502.1">
    <property type="nucleotide sequence ID" value="NZ_VUOC01000001.1"/>
</dbReference>
<dbReference type="SUPFAM" id="SSF54427">
    <property type="entry name" value="NTF2-like"/>
    <property type="match status" value="1"/>
</dbReference>